<evidence type="ECO:0000313" key="2">
    <source>
        <dbReference type="Proteomes" id="UP000002350"/>
    </source>
</evidence>
<accession>D4ZMB9</accession>
<proteinExistence type="predicted"/>
<sequence>MVEVELLLHLIIIINEQNMKFTLLALILSCWSVQSSELITFNPSTSIEMVNFSGYKITDFYITPDNRILTFDQDNSKFNDERFDVVVKTDIPKTKAFMYQVTLVKNISTCKPMSGSSAQKIENFMTLQLDGNAFTAPLNSVDVDSFQYSDNDNFLWDKRVLIMSSDTIDKRGLNCSGEVTLVIGLSL</sequence>
<keyword evidence="2" id="KW-1185">Reference proteome</keyword>
<gene>
    <name evidence="1" type="ordered locus">SVI_2847</name>
</gene>
<dbReference type="HOGENOM" id="CLU_1446730_0_0_6"/>
<reference evidence="2" key="1">
    <citation type="journal article" date="2010" name="Mol. Biosyst.">
        <title>Complete genome sequence and comparative analysis of Shewanella violacea, a psychrophilic and piezophilic bacterium from deep sea floor sediments.</title>
        <authorList>
            <person name="Aono E."/>
            <person name="Baba T."/>
            <person name="Ara T."/>
            <person name="Nishi T."/>
            <person name="Nakamichi T."/>
            <person name="Inamoto E."/>
            <person name="Toyonaga H."/>
            <person name="Hasegawa M."/>
            <person name="Takai Y."/>
            <person name="Okumura Y."/>
            <person name="Baba M."/>
            <person name="Tomita M."/>
            <person name="Kato C."/>
            <person name="Oshima T."/>
            <person name="Nakasone K."/>
            <person name="Mori H."/>
        </authorList>
    </citation>
    <scope>NUCLEOTIDE SEQUENCE [LARGE SCALE GENOMIC DNA]</scope>
    <source>
        <strain evidence="2">JCM 10179 / CIP 106290 / LMG 19151 / DSS12</strain>
    </source>
</reference>
<dbReference type="Proteomes" id="UP000002350">
    <property type="component" value="Chromosome"/>
</dbReference>
<evidence type="ECO:0000313" key="1">
    <source>
        <dbReference type="EMBL" id="BAJ02818.1"/>
    </source>
</evidence>
<dbReference type="EMBL" id="AP011177">
    <property type="protein sequence ID" value="BAJ02818.1"/>
    <property type="molecule type" value="Genomic_DNA"/>
</dbReference>
<dbReference type="KEGG" id="svo:SVI_2847"/>
<name>D4ZMB9_SHEVD</name>
<dbReference type="STRING" id="637905.SVI_2847"/>
<dbReference type="AlphaFoldDB" id="D4ZMB9"/>
<protein>
    <submittedName>
        <fullName evidence="1">Uncharacterized protein</fullName>
    </submittedName>
</protein>
<organism evidence="1 2">
    <name type="scientific">Shewanella violacea (strain JCM 10179 / CIP 106290 / LMG 19151 / DSS12)</name>
    <dbReference type="NCBI Taxonomy" id="637905"/>
    <lineage>
        <taxon>Bacteria</taxon>
        <taxon>Pseudomonadati</taxon>
        <taxon>Pseudomonadota</taxon>
        <taxon>Gammaproteobacteria</taxon>
        <taxon>Alteromonadales</taxon>
        <taxon>Shewanellaceae</taxon>
        <taxon>Shewanella</taxon>
    </lineage>
</organism>